<dbReference type="RefSeq" id="XP_040740964.1">
    <property type="nucleotide sequence ID" value="XM_040891747.1"/>
</dbReference>
<proteinExistence type="predicted"/>
<reference evidence="2 3" key="1">
    <citation type="submission" date="2016-07" db="EMBL/GenBank/DDBJ databases">
        <title>Pervasive Adenine N6-methylation of Active Genes in Fungi.</title>
        <authorList>
            <consortium name="DOE Joint Genome Institute"/>
            <person name="Mondo S.J."/>
            <person name="Dannebaum R.O."/>
            <person name="Kuo R.C."/>
            <person name="Labutti K."/>
            <person name="Haridas S."/>
            <person name="Kuo A."/>
            <person name="Salamov A."/>
            <person name="Ahrendt S.R."/>
            <person name="Lipzen A."/>
            <person name="Sullivan W."/>
            <person name="Andreopoulos W.B."/>
            <person name="Clum A."/>
            <person name="Lindquist E."/>
            <person name="Daum C."/>
            <person name="Ramamoorthy G.K."/>
            <person name="Gryganskyi A."/>
            <person name="Culley D."/>
            <person name="Magnuson J.K."/>
            <person name="James T.Y."/>
            <person name="O'Malley M.A."/>
            <person name="Stajich J.E."/>
            <person name="Spatafora J.W."/>
            <person name="Visel A."/>
            <person name="Grigoriev I.V."/>
        </authorList>
    </citation>
    <scope>NUCLEOTIDE SEQUENCE [LARGE SCALE GENOMIC DNA]</scope>
    <source>
        <strain evidence="2 3">ATCC 12442</strain>
    </source>
</reference>
<protein>
    <submittedName>
        <fullName evidence="2">Uncharacterized protein</fullName>
    </submittedName>
</protein>
<evidence type="ECO:0000256" key="1">
    <source>
        <dbReference type="SAM" id="MobiDB-lite"/>
    </source>
</evidence>
<organism evidence="2 3">
    <name type="scientific">Linderina pennispora</name>
    <dbReference type="NCBI Taxonomy" id="61395"/>
    <lineage>
        <taxon>Eukaryota</taxon>
        <taxon>Fungi</taxon>
        <taxon>Fungi incertae sedis</taxon>
        <taxon>Zoopagomycota</taxon>
        <taxon>Kickxellomycotina</taxon>
        <taxon>Kickxellomycetes</taxon>
        <taxon>Kickxellales</taxon>
        <taxon>Kickxellaceae</taxon>
        <taxon>Linderina</taxon>
    </lineage>
</organism>
<feature type="region of interest" description="Disordered" evidence="1">
    <location>
        <begin position="1"/>
        <end position="33"/>
    </location>
</feature>
<evidence type="ECO:0000313" key="2">
    <source>
        <dbReference type="EMBL" id="ORX67042.1"/>
    </source>
</evidence>
<keyword evidence="3" id="KW-1185">Reference proteome</keyword>
<dbReference type="Proteomes" id="UP000193922">
    <property type="component" value="Unassembled WGS sequence"/>
</dbReference>
<dbReference type="EMBL" id="MCFD01000013">
    <property type="protein sequence ID" value="ORX67042.1"/>
    <property type="molecule type" value="Genomic_DNA"/>
</dbReference>
<dbReference type="GeneID" id="63808395"/>
<feature type="compositionally biased region" description="Polar residues" evidence="1">
    <location>
        <begin position="20"/>
        <end position="32"/>
    </location>
</feature>
<comment type="caution">
    <text evidence="2">The sequence shown here is derived from an EMBL/GenBank/DDBJ whole genome shotgun (WGS) entry which is preliminary data.</text>
</comment>
<evidence type="ECO:0000313" key="3">
    <source>
        <dbReference type="Proteomes" id="UP000193922"/>
    </source>
</evidence>
<feature type="compositionally biased region" description="Polar residues" evidence="1">
    <location>
        <begin position="1"/>
        <end position="11"/>
    </location>
</feature>
<dbReference type="AlphaFoldDB" id="A0A1Y1W0N9"/>
<accession>A0A1Y1W0N9</accession>
<name>A0A1Y1W0N9_9FUNG</name>
<gene>
    <name evidence="2" type="ORF">DL89DRAFT_51216</name>
</gene>
<sequence length="182" mass="20335">MHACASSSPTTAPELGRCGSQLTQSATGNDPGSSVCRLHWPSRDMKELRSRVHVTWPLLAVYGHQQRQAAAASEDTVTPCLHLPLTSTTPCLSSENLHSSFSFFSILLPCTLSFYSSKFSLIPFLYPPAAYCIAVLAYTNFQNPYHTFCRRWPQGHRLESHRTNLSCQQAACLFYFSHCCRL</sequence>